<dbReference type="SUPFAM" id="SSF53335">
    <property type="entry name" value="S-adenosyl-L-methionine-dependent methyltransferases"/>
    <property type="match status" value="1"/>
</dbReference>
<dbReference type="Gene3D" id="3.40.50.150">
    <property type="entry name" value="Vaccinia Virus protein VP39"/>
    <property type="match status" value="1"/>
</dbReference>
<dbReference type="PANTHER" id="PTHR43619">
    <property type="entry name" value="S-ADENOSYL-L-METHIONINE-DEPENDENT METHYLTRANSFERASE YKTD-RELATED"/>
    <property type="match status" value="1"/>
</dbReference>
<evidence type="ECO:0000256" key="2">
    <source>
        <dbReference type="ARBA" id="ARBA00022679"/>
    </source>
</evidence>
<keyword evidence="2" id="KW-0808">Transferase</keyword>
<dbReference type="Proteomes" id="UP001205105">
    <property type="component" value="Unassembled WGS sequence"/>
</dbReference>
<reference evidence="4" key="1">
    <citation type="submission" date="2020-11" db="EMBL/GenBank/DDBJ databases">
        <title>Chlorella ohadii genome sequencing and assembly.</title>
        <authorList>
            <person name="Murik O."/>
            <person name="Treves H."/>
            <person name="Kedem I."/>
            <person name="Shotland Y."/>
            <person name="Kaplan A."/>
        </authorList>
    </citation>
    <scope>NUCLEOTIDE SEQUENCE</scope>
    <source>
        <strain evidence="4">1</strain>
    </source>
</reference>
<keyword evidence="5" id="KW-1185">Reference proteome</keyword>
<dbReference type="AlphaFoldDB" id="A0AAD5DSR3"/>
<feature type="compositionally biased region" description="Low complexity" evidence="3">
    <location>
        <begin position="424"/>
        <end position="435"/>
    </location>
</feature>
<feature type="region of interest" description="Disordered" evidence="3">
    <location>
        <begin position="420"/>
        <end position="458"/>
    </location>
</feature>
<name>A0AAD5DSR3_9CHLO</name>
<evidence type="ECO:0000256" key="3">
    <source>
        <dbReference type="SAM" id="MobiDB-lite"/>
    </source>
</evidence>
<dbReference type="GO" id="GO:0008168">
    <property type="term" value="F:methyltransferase activity"/>
    <property type="evidence" value="ECO:0007669"/>
    <property type="project" value="UniProtKB-KW"/>
</dbReference>
<evidence type="ECO:0000313" key="4">
    <source>
        <dbReference type="EMBL" id="KAI7843012.1"/>
    </source>
</evidence>
<evidence type="ECO:0000256" key="1">
    <source>
        <dbReference type="ARBA" id="ARBA00022603"/>
    </source>
</evidence>
<evidence type="ECO:0000313" key="5">
    <source>
        <dbReference type="Proteomes" id="UP001205105"/>
    </source>
</evidence>
<gene>
    <name evidence="4" type="ORF">COHA_003344</name>
</gene>
<feature type="compositionally biased region" description="Low complexity" evidence="3">
    <location>
        <begin position="620"/>
        <end position="634"/>
    </location>
</feature>
<organism evidence="4 5">
    <name type="scientific">Chlorella ohadii</name>
    <dbReference type="NCBI Taxonomy" id="2649997"/>
    <lineage>
        <taxon>Eukaryota</taxon>
        <taxon>Viridiplantae</taxon>
        <taxon>Chlorophyta</taxon>
        <taxon>core chlorophytes</taxon>
        <taxon>Trebouxiophyceae</taxon>
        <taxon>Chlorellales</taxon>
        <taxon>Chlorellaceae</taxon>
        <taxon>Chlorella clade</taxon>
        <taxon>Chlorella</taxon>
    </lineage>
</organism>
<dbReference type="GO" id="GO:0032259">
    <property type="term" value="P:methylation"/>
    <property type="evidence" value="ECO:0007669"/>
    <property type="project" value="UniProtKB-KW"/>
</dbReference>
<dbReference type="InterPro" id="IPR029063">
    <property type="entry name" value="SAM-dependent_MTases_sf"/>
</dbReference>
<feature type="region of interest" description="Disordered" evidence="3">
    <location>
        <begin position="620"/>
        <end position="646"/>
    </location>
</feature>
<dbReference type="PANTHER" id="PTHR43619:SF2">
    <property type="entry name" value="S-ADENOSYL-L-METHIONINE-DEPENDENT METHYLTRANSFERASES SUPERFAMILY PROTEIN"/>
    <property type="match status" value="1"/>
</dbReference>
<dbReference type="InterPro" id="IPR007213">
    <property type="entry name" value="Ppm1/Ppm2/Tcmp"/>
</dbReference>
<dbReference type="EMBL" id="JADXDR010000044">
    <property type="protein sequence ID" value="KAI7843012.1"/>
    <property type="molecule type" value="Genomic_DNA"/>
</dbReference>
<sequence length="782" mass="79857">MAEAKEQLRLFHTLDSKRGAAKAAAAAAATATKQREAALATGSSPRLPIHAVSCRHDQATSALLLHIVAHGYATSGSAALPGFDRSGSSGSSAEERAAEGQLAAAFADRLVPGWWHLTRGLLWRWHLRRLMETPCWGVPGLSAYYRARAAWLREQIQLAIDGDGCRQVVLLRPGLSAWSHSLAQPGVKASKTCSCIFFEVDSRPAVQRKKQLLDQLLPGWRHAAQRPRFVEGNYACLALLLMSSSPHRNSSFRPGSPAVDFASDSALKLLLTELTGAGFDPSERCCVVAEGLLPFLSQDQTNGLLADLSALAAPGSRLLFDFVHAGEWACGQYQYTLDALLAAANLNSSTGSSNASSSSGPSGTEPTEVLPGLANLAAALANKGAPLRSGLPASFSGLVKFLQPHNFRLSALLPPHEVGRYASQQAQQQQQQQLQGPAVPAEASGCKGSPAGSKGPTSKRLPYVPEFYSFASAVKQDPRLLLRHADLAVATAGASEAAGSGYGLAAGWEAVRGAALGSPSCLLRSLAFLFCGSTTLAASCWAPTAAVATPAMEATAVAAPDAVYPAPSAPTFPASPFQAVSPAAGTAATAAAADSPAAAPAERQFSTEWSLAVGHFLASRSSSSEPSPAGRSSPQQRAAGTAQPLSHAESIAALLPLPAGRSTTSSSCGDEGHLWAAAAGTSPSGTGQHAADGGHLVGAPAAPTVAAGEPGTAATTAAAAAEDTAGVAAPAAAAPTTEGAAGASMVSAAASVAALAAEIAAAIEHDFDSHSTGEGYWWMWTS</sequence>
<accession>A0AAD5DSR3</accession>
<keyword evidence="1" id="KW-0489">Methyltransferase</keyword>
<proteinExistence type="predicted"/>
<protein>
    <submittedName>
        <fullName evidence="4">Uncharacterized protein</fullName>
    </submittedName>
</protein>
<comment type="caution">
    <text evidence="4">The sequence shown here is derived from an EMBL/GenBank/DDBJ whole genome shotgun (WGS) entry which is preliminary data.</text>
</comment>
<dbReference type="Pfam" id="PF04072">
    <property type="entry name" value="LCM"/>
    <property type="match status" value="1"/>
</dbReference>